<name>A0A2R6NE00_9APHY</name>
<gene>
    <name evidence="1" type="ORF">PHLCEN_2v13600</name>
</gene>
<keyword evidence="2" id="KW-1185">Reference proteome</keyword>
<comment type="caution">
    <text evidence="1">The sequence shown here is derived from an EMBL/GenBank/DDBJ whole genome shotgun (WGS) entry which is preliminary data.</text>
</comment>
<sequence length="58" mass="6479">MQTPAGKQSNAAKKLSFHRKIARCTYRCSLDETILANAGTDQNARLAILIEEEKNDDE</sequence>
<accession>A0A2R6NE00</accession>
<dbReference type="EMBL" id="MLYV02001349">
    <property type="protein sequence ID" value="PSR70561.1"/>
    <property type="molecule type" value="Genomic_DNA"/>
</dbReference>
<evidence type="ECO:0000313" key="1">
    <source>
        <dbReference type="EMBL" id="PSR70561.1"/>
    </source>
</evidence>
<evidence type="ECO:0000313" key="2">
    <source>
        <dbReference type="Proteomes" id="UP000186601"/>
    </source>
</evidence>
<proteinExistence type="predicted"/>
<protein>
    <submittedName>
        <fullName evidence="1">Uncharacterized protein</fullName>
    </submittedName>
</protein>
<dbReference type="AlphaFoldDB" id="A0A2R6NE00"/>
<reference evidence="1 2" key="1">
    <citation type="submission" date="2018-02" db="EMBL/GenBank/DDBJ databases">
        <title>Genome sequence of the basidiomycete white-rot fungus Phlebia centrifuga.</title>
        <authorList>
            <person name="Granchi Z."/>
            <person name="Peng M."/>
            <person name="de Vries R.P."/>
            <person name="Hilden K."/>
            <person name="Makela M.R."/>
            <person name="Grigoriev I."/>
            <person name="Riley R."/>
        </authorList>
    </citation>
    <scope>NUCLEOTIDE SEQUENCE [LARGE SCALE GENOMIC DNA]</scope>
    <source>
        <strain evidence="1 2">FBCC195</strain>
    </source>
</reference>
<dbReference type="Proteomes" id="UP000186601">
    <property type="component" value="Unassembled WGS sequence"/>
</dbReference>
<organism evidence="1 2">
    <name type="scientific">Hermanssonia centrifuga</name>
    <dbReference type="NCBI Taxonomy" id="98765"/>
    <lineage>
        <taxon>Eukaryota</taxon>
        <taxon>Fungi</taxon>
        <taxon>Dikarya</taxon>
        <taxon>Basidiomycota</taxon>
        <taxon>Agaricomycotina</taxon>
        <taxon>Agaricomycetes</taxon>
        <taxon>Polyporales</taxon>
        <taxon>Meruliaceae</taxon>
        <taxon>Hermanssonia</taxon>
    </lineage>
</organism>